<keyword evidence="1" id="KW-1133">Transmembrane helix</keyword>
<feature type="transmembrane region" description="Helical" evidence="1">
    <location>
        <begin position="31"/>
        <end position="50"/>
    </location>
</feature>
<organism evidence="3">
    <name type="scientific">hydrothermal vent metagenome</name>
    <dbReference type="NCBI Taxonomy" id="652676"/>
    <lineage>
        <taxon>unclassified sequences</taxon>
        <taxon>metagenomes</taxon>
        <taxon>ecological metagenomes</taxon>
    </lineage>
</organism>
<feature type="transmembrane region" description="Helical" evidence="1">
    <location>
        <begin position="391"/>
        <end position="408"/>
    </location>
</feature>
<feature type="transmembrane region" description="Helical" evidence="1">
    <location>
        <begin position="428"/>
        <end position="445"/>
    </location>
</feature>
<name>A0A1W1CXM3_9ZZZZ</name>
<feature type="transmembrane region" description="Helical" evidence="1">
    <location>
        <begin position="62"/>
        <end position="82"/>
    </location>
</feature>
<keyword evidence="1" id="KW-0472">Membrane</keyword>
<keyword evidence="1" id="KW-0812">Transmembrane</keyword>
<accession>A0A1W1CXM3</accession>
<protein>
    <recommendedName>
        <fullName evidence="2">Glycosyltransferase RgtA/B/C/D-like domain-containing protein</fullName>
    </recommendedName>
</protein>
<proteinExistence type="predicted"/>
<evidence type="ECO:0000313" key="3">
    <source>
        <dbReference type="EMBL" id="SFV70606.1"/>
    </source>
</evidence>
<reference evidence="3" key="1">
    <citation type="submission" date="2016-10" db="EMBL/GenBank/DDBJ databases">
        <authorList>
            <person name="de Groot N.N."/>
        </authorList>
    </citation>
    <scope>NUCLEOTIDE SEQUENCE</scope>
</reference>
<feature type="transmembrane region" description="Helical" evidence="1">
    <location>
        <begin position="368"/>
        <end position="385"/>
    </location>
</feature>
<dbReference type="InterPro" id="IPR038731">
    <property type="entry name" value="RgtA/B/C-like"/>
</dbReference>
<sequence>MLIAINRVYLVSTLSLFLIFSSKILGNYLYINLFALLSFIVYFLMLKLNITMPIKSYSNRVAVIFIYTLIAVFMQNFISYFYNDNYFMFSDSDAMLYHTKAIKMVSMPSLNSAIDYYLTDMDTDDLGMVLVLYPLYHIVQSNLILNFFYLFVNMITALSIFKIAKNFMTEKYAFLSSVAYSLSSFVLLFNSTGLKESFMVMLTLLAFDFYYRFIKSKNIIYLISSIFFIASLMLFRPAVSVMIIGAIGLGLLFSGQVGGRIRAISLLMFISMFVLFGDSIFAEIDDYTAGGIDGLIYARTIQGSIIGGLPFTYAVNILSQTIGPIPTIISSKKVLTMFYTSGLIYRVLLSFPFWLGVIYIYKRKIYELYPLILFVIMEMIALAFLMDGLELRIAMPHIPIVFILAFWFLDRYDKGVIKIEKQKRFRRFFYISMSILVLLIFYWNFR</sequence>
<feature type="transmembrane region" description="Helical" evidence="1">
    <location>
        <begin position="173"/>
        <end position="191"/>
    </location>
</feature>
<feature type="transmembrane region" description="Helical" evidence="1">
    <location>
        <begin position="226"/>
        <end position="251"/>
    </location>
</feature>
<evidence type="ECO:0000259" key="2">
    <source>
        <dbReference type="Pfam" id="PF13231"/>
    </source>
</evidence>
<dbReference type="EMBL" id="FPHM01000161">
    <property type="protein sequence ID" value="SFV70606.1"/>
    <property type="molecule type" value="Genomic_DNA"/>
</dbReference>
<feature type="transmembrane region" description="Helical" evidence="1">
    <location>
        <begin position="338"/>
        <end position="361"/>
    </location>
</feature>
<feature type="transmembrane region" description="Helical" evidence="1">
    <location>
        <begin position="263"/>
        <end position="284"/>
    </location>
</feature>
<gene>
    <name evidence="3" type="ORF">MNB_SV-13-1005</name>
</gene>
<dbReference type="AlphaFoldDB" id="A0A1W1CXM3"/>
<evidence type="ECO:0000256" key="1">
    <source>
        <dbReference type="SAM" id="Phobius"/>
    </source>
</evidence>
<feature type="domain" description="Glycosyltransferase RgtA/B/C/D-like" evidence="2">
    <location>
        <begin position="146"/>
        <end position="265"/>
    </location>
</feature>
<dbReference type="Pfam" id="PF13231">
    <property type="entry name" value="PMT_2"/>
    <property type="match status" value="1"/>
</dbReference>